<keyword evidence="5 6" id="KW-0560">Oxidoreductase</keyword>
<dbReference type="SUPFAM" id="SSF56645">
    <property type="entry name" value="Acyl-CoA dehydrogenase NM domain-like"/>
    <property type="match status" value="1"/>
</dbReference>
<comment type="cofactor">
    <cofactor evidence="1 6">
        <name>FAD</name>
        <dbReference type="ChEBI" id="CHEBI:57692"/>
    </cofactor>
</comment>
<dbReference type="Gene3D" id="1.10.540.10">
    <property type="entry name" value="Acyl-CoA dehydrogenase/oxidase, N-terminal domain"/>
    <property type="match status" value="1"/>
</dbReference>
<dbReference type="OrthoDB" id="5241155at2"/>
<proteinExistence type="inferred from homology"/>
<evidence type="ECO:0000259" key="7">
    <source>
        <dbReference type="Pfam" id="PF00441"/>
    </source>
</evidence>
<protein>
    <submittedName>
        <fullName evidence="10">Acyl-CoA dehydrogenase</fullName>
    </submittedName>
</protein>
<evidence type="ECO:0000313" key="10">
    <source>
        <dbReference type="EMBL" id="AUX46777.1"/>
    </source>
</evidence>
<evidence type="ECO:0000313" key="11">
    <source>
        <dbReference type="Proteomes" id="UP000238348"/>
    </source>
</evidence>
<feature type="domain" description="Acyl-CoA oxidase/dehydrogenase middle" evidence="8">
    <location>
        <begin position="115"/>
        <end position="219"/>
    </location>
</feature>
<dbReference type="GO" id="GO:0050660">
    <property type="term" value="F:flavin adenine dinucleotide binding"/>
    <property type="evidence" value="ECO:0007669"/>
    <property type="project" value="InterPro"/>
</dbReference>
<dbReference type="Pfam" id="PF02771">
    <property type="entry name" value="Acyl-CoA_dh_N"/>
    <property type="match status" value="1"/>
</dbReference>
<evidence type="ECO:0000256" key="3">
    <source>
        <dbReference type="ARBA" id="ARBA00022630"/>
    </source>
</evidence>
<dbReference type="RefSeq" id="WP_104987720.1">
    <property type="nucleotide sequence ID" value="NZ_CP012673.1"/>
</dbReference>
<dbReference type="Gene3D" id="1.20.140.10">
    <property type="entry name" value="Butyryl-CoA Dehydrogenase, subunit A, domain 3"/>
    <property type="match status" value="1"/>
</dbReference>
<gene>
    <name evidence="10" type="primary">fadE</name>
    <name evidence="10" type="ORF">SOCE26_082860</name>
</gene>
<dbReference type="Pfam" id="PF00441">
    <property type="entry name" value="Acyl-CoA_dh_1"/>
    <property type="match status" value="1"/>
</dbReference>
<dbReference type="InterPro" id="IPR046373">
    <property type="entry name" value="Acyl-CoA_Oxase/DH_mid-dom_sf"/>
</dbReference>
<evidence type="ECO:0000256" key="5">
    <source>
        <dbReference type="ARBA" id="ARBA00023002"/>
    </source>
</evidence>
<organism evidence="10 11">
    <name type="scientific">Sorangium cellulosum</name>
    <name type="common">Polyangium cellulosum</name>
    <dbReference type="NCBI Taxonomy" id="56"/>
    <lineage>
        <taxon>Bacteria</taxon>
        <taxon>Pseudomonadati</taxon>
        <taxon>Myxococcota</taxon>
        <taxon>Polyangia</taxon>
        <taxon>Polyangiales</taxon>
        <taxon>Polyangiaceae</taxon>
        <taxon>Sorangium</taxon>
    </lineage>
</organism>
<feature type="domain" description="Acyl-CoA dehydrogenase/oxidase N-terminal" evidence="9">
    <location>
        <begin position="20"/>
        <end position="109"/>
    </location>
</feature>
<evidence type="ECO:0000259" key="8">
    <source>
        <dbReference type="Pfam" id="PF02770"/>
    </source>
</evidence>
<dbReference type="InterPro" id="IPR036250">
    <property type="entry name" value="AcylCo_DH-like_C"/>
</dbReference>
<dbReference type="InterPro" id="IPR006091">
    <property type="entry name" value="Acyl-CoA_Oxase/DH_mid-dom"/>
</dbReference>
<feature type="domain" description="Acyl-CoA dehydrogenase/oxidase C-terminal" evidence="7">
    <location>
        <begin position="232"/>
        <end position="380"/>
    </location>
</feature>
<keyword evidence="3 6" id="KW-0285">Flavoprotein</keyword>
<dbReference type="Pfam" id="PF02770">
    <property type="entry name" value="Acyl-CoA_dh_M"/>
    <property type="match status" value="1"/>
</dbReference>
<dbReference type="GO" id="GO:0003995">
    <property type="term" value="F:acyl-CoA dehydrogenase activity"/>
    <property type="evidence" value="ECO:0007669"/>
    <property type="project" value="TreeGrafter"/>
</dbReference>
<evidence type="ECO:0000259" key="9">
    <source>
        <dbReference type="Pfam" id="PF02771"/>
    </source>
</evidence>
<dbReference type="Proteomes" id="UP000238348">
    <property type="component" value="Chromosome"/>
</dbReference>
<dbReference type="PANTHER" id="PTHR43884:SF20">
    <property type="entry name" value="ACYL-COA DEHYDROGENASE FADE28"/>
    <property type="match status" value="1"/>
</dbReference>
<reference evidence="10 11" key="1">
    <citation type="submission" date="2015-09" db="EMBL/GenBank/DDBJ databases">
        <title>Sorangium comparison.</title>
        <authorList>
            <person name="Zaburannyi N."/>
            <person name="Bunk B."/>
            <person name="Overmann J."/>
            <person name="Mueller R."/>
        </authorList>
    </citation>
    <scope>NUCLEOTIDE SEQUENCE [LARGE SCALE GENOMIC DNA]</scope>
    <source>
        <strain evidence="10 11">So ce26</strain>
    </source>
</reference>
<evidence type="ECO:0000256" key="4">
    <source>
        <dbReference type="ARBA" id="ARBA00022827"/>
    </source>
</evidence>
<dbReference type="EMBL" id="CP012673">
    <property type="protein sequence ID" value="AUX46777.1"/>
    <property type="molecule type" value="Genomic_DNA"/>
</dbReference>
<dbReference type="CDD" id="cd00567">
    <property type="entry name" value="ACAD"/>
    <property type="match status" value="1"/>
</dbReference>
<dbReference type="Gene3D" id="2.40.110.10">
    <property type="entry name" value="Butyryl-CoA Dehydrogenase, subunit A, domain 2"/>
    <property type="match status" value="1"/>
</dbReference>
<evidence type="ECO:0000256" key="6">
    <source>
        <dbReference type="RuleBase" id="RU362125"/>
    </source>
</evidence>
<keyword evidence="4 6" id="KW-0274">FAD</keyword>
<dbReference type="PANTHER" id="PTHR43884">
    <property type="entry name" value="ACYL-COA DEHYDROGENASE"/>
    <property type="match status" value="1"/>
</dbReference>
<dbReference type="InterPro" id="IPR009100">
    <property type="entry name" value="AcylCoA_DH/oxidase_NM_dom_sf"/>
</dbReference>
<dbReference type="SUPFAM" id="SSF47203">
    <property type="entry name" value="Acyl-CoA dehydrogenase C-terminal domain-like"/>
    <property type="match status" value="1"/>
</dbReference>
<accession>A0A2L0F5G8</accession>
<dbReference type="InterPro" id="IPR009075">
    <property type="entry name" value="AcylCo_DH/oxidase_C"/>
</dbReference>
<sequence length="382" mass="39185">MDFGWTPAQRAVADRMCALGAEADAAAPEERMGVLARGGALGLPIARALGGEGLDLVTTALAYEGLGATLRDGGVLLAAGAHLFGVALLVARVGTAEQQRAWLPRMACGDCVATVAATEAGAGSDVAAVQATADRTAAGGYRLTGEKRYVTWADRADVYLAVARAGGEGRATSATRTAHGLTALLVPRAAAPDGSVRPGAPLATAGLRGARLAPVSFSGCELGPDALLGRAGAGLAVFQIAMTYERALILAFRLGAMERALGEAVRFARERELGGQPIARHQAVAHRIAQMKLRLETSRLLIYRAAWALDQGDRAQADAALAKWHAADSAVLFALDALHLRGGAGYLEESGLPSAVDDALGGSIHSGTSDVLATVVARWLGL</sequence>
<evidence type="ECO:0000256" key="2">
    <source>
        <dbReference type="ARBA" id="ARBA00009347"/>
    </source>
</evidence>
<dbReference type="AlphaFoldDB" id="A0A2L0F5G8"/>
<comment type="similarity">
    <text evidence="2 6">Belongs to the acyl-CoA dehydrogenase family.</text>
</comment>
<dbReference type="InterPro" id="IPR013786">
    <property type="entry name" value="AcylCoA_DH/ox_N"/>
</dbReference>
<evidence type="ECO:0000256" key="1">
    <source>
        <dbReference type="ARBA" id="ARBA00001974"/>
    </source>
</evidence>
<dbReference type="InterPro" id="IPR037069">
    <property type="entry name" value="AcylCoA_DH/ox_N_sf"/>
</dbReference>
<name>A0A2L0F5G8_SORCE</name>